<feature type="transmembrane region" description="Helical" evidence="1">
    <location>
        <begin position="61"/>
        <end position="83"/>
    </location>
</feature>
<accession>A0A2N3QJC8</accession>
<comment type="caution">
    <text evidence="2">The sequence shown here is derived from an EMBL/GenBank/DDBJ whole genome shotgun (WGS) entry which is preliminary data.</text>
</comment>
<dbReference type="PROSITE" id="PS51257">
    <property type="entry name" value="PROKAR_LIPOPROTEIN"/>
    <property type="match status" value="1"/>
</dbReference>
<gene>
    <name evidence="2" type="ORF">CQR46_0673</name>
</gene>
<proteinExistence type="predicted"/>
<evidence type="ECO:0000313" key="2">
    <source>
        <dbReference type="EMBL" id="PKU91585.1"/>
    </source>
</evidence>
<dbReference type="AlphaFoldDB" id="A0A2N3QJC8"/>
<keyword evidence="1" id="KW-0812">Transmembrane</keyword>
<protein>
    <submittedName>
        <fullName evidence="2">Cd efflux system component</fullName>
    </submittedName>
</protein>
<dbReference type="EMBL" id="PCGZ01000003">
    <property type="protein sequence ID" value="PKU91585.1"/>
    <property type="molecule type" value="Genomic_DNA"/>
</dbReference>
<keyword evidence="1" id="KW-1133">Transmembrane helix</keyword>
<organism evidence="2 3">
    <name type="scientific">Bifidobacterium pseudolongum subsp. globosum</name>
    <dbReference type="NCBI Taxonomy" id="1690"/>
    <lineage>
        <taxon>Bacteria</taxon>
        <taxon>Bacillati</taxon>
        <taxon>Actinomycetota</taxon>
        <taxon>Actinomycetes</taxon>
        <taxon>Bifidobacteriales</taxon>
        <taxon>Bifidobacteriaceae</taxon>
        <taxon>Bifidobacterium</taxon>
    </lineage>
</organism>
<feature type="transmembrane region" description="Helical" evidence="1">
    <location>
        <begin position="21"/>
        <end position="49"/>
    </location>
</feature>
<evidence type="ECO:0000256" key="1">
    <source>
        <dbReference type="SAM" id="Phobius"/>
    </source>
</evidence>
<feature type="transmembrane region" description="Helical" evidence="1">
    <location>
        <begin position="95"/>
        <end position="117"/>
    </location>
</feature>
<dbReference type="Proteomes" id="UP000233730">
    <property type="component" value="Unassembled WGS sequence"/>
</dbReference>
<feature type="transmembrane region" description="Helical" evidence="1">
    <location>
        <begin position="168"/>
        <end position="194"/>
    </location>
</feature>
<name>A0A2N3QJC8_9BIFI</name>
<reference evidence="2 3" key="1">
    <citation type="submission" date="2017-10" db="EMBL/GenBank/DDBJ databases">
        <title>Bifidobacterium genomics.</title>
        <authorList>
            <person name="Lugli G.A."/>
            <person name="Milani C."/>
            <person name="Mancabelli L."/>
        </authorList>
    </citation>
    <scope>NUCLEOTIDE SEQUENCE [LARGE SCALE GENOMIC DNA]</scope>
    <source>
        <strain evidence="2 3">1524B</strain>
    </source>
</reference>
<feature type="transmembrane region" description="Helical" evidence="1">
    <location>
        <begin position="137"/>
        <end position="156"/>
    </location>
</feature>
<sequence length="195" mass="20795">MTTNHTKQGGRRSTIAAHRESGVPIMLTQAIIVACTLCFCELLCSPLYVSFAPRVFPILPWALVAMLLAVMFSYVVGFALLWCAESFAYRMKRKLQPVVYAVTGAIGFGVWTVWVVLGIMNMISGRLGMGTVSADHTTIAAINGAVLGLASFFAAFTLGERLAKHRTVVIVLGVVSVLLAVGGGYVLAAMMHAVA</sequence>
<evidence type="ECO:0000313" key="3">
    <source>
        <dbReference type="Proteomes" id="UP000233730"/>
    </source>
</evidence>
<keyword evidence="1" id="KW-0472">Membrane</keyword>